<reference evidence="2" key="1">
    <citation type="journal article" date="2019" name="Int. J. Syst. Evol. Microbiol.">
        <title>The Global Catalogue of Microorganisms (GCM) 10K type strain sequencing project: providing services to taxonomists for standard genome sequencing and annotation.</title>
        <authorList>
            <consortium name="The Broad Institute Genomics Platform"/>
            <consortium name="The Broad Institute Genome Sequencing Center for Infectious Disease"/>
            <person name="Wu L."/>
            <person name="Ma J."/>
        </authorList>
    </citation>
    <scope>NUCLEOTIDE SEQUENCE [LARGE SCALE GENOMIC DNA]</scope>
    <source>
        <strain evidence="2">JCM 13852</strain>
    </source>
</reference>
<sequence>MTPGGRLVGLELNCTLHRAALGGLGTGGLRTALHQEPRIGARQPAIRDDRDRLIRSARLACLLRGIASRQVVQPIK</sequence>
<accession>A0ABW0XHW2</accession>
<evidence type="ECO:0000313" key="1">
    <source>
        <dbReference type="EMBL" id="MFC5668654.1"/>
    </source>
</evidence>
<organism evidence="1 2">
    <name type="scientific">Streptomyces incanus</name>
    <dbReference type="NCBI Taxonomy" id="887453"/>
    <lineage>
        <taxon>Bacteria</taxon>
        <taxon>Bacillati</taxon>
        <taxon>Actinomycetota</taxon>
        <taxon>Actinomycetes</taxon>
        <taxon>Kitasatosporales</taxon>
        <taxon>Streptomycetaceae</taxon>
        <taxon>Streptomyces</taxon>
    </lineage>
</organism>
<protein>
    <submittedName>
        <fullName evidence="1">Uncharacterized protein</fullName>
    </submittedName>
</protein>
<gene>
    <name evidence="1" type="ORF">ACFP2V_00540</name>
</gene>
<proteinExistence type="predicted"/>
<comment type="caution">
    <text evidence="1">The sequence shown here is derived from an EMBL/GenBank/DDBJ whole genome shotgun (WGS) entry which is preliminary data.</text>
</comment>
<name>A0ABW0XHW2_9ACTN</name>
<dbReference type="EMBL" id="JBHSPC010000001">
    <property type="protein sequence ID" value="MFC5668654.1"/>
    <property type="molecule type" value="Genomic_DNA"/>
</dbReference>
<dbReference type="RefSeq" id="WP_381204269.1">
    <property type="nucleotide sequence ID" value="NZ_JBHSPC010000001.1"/>
</dbReference>
<keyword evidence="2" id="KW-1185">Reference proteome</keyword>
<dbReference type="Proteomes" id="UP001596183">
    <property type="component" value="Unassembled WGS sequence"/>
</dbReference>
<evidence type="ECO:0000313" key="2">
    <source>
        <dbReference type="Proteomes" id="UP001596183"/>
    </source>
</evidence>